<dbReference type="AlphaFoldDB" id="A0A918JXJ4"/>
<evidence type="ECO:0000313" key="2">
    <source>
        <dbReference type="EMBL" id="GGX28113.1"/>
    </source>
</evidence>
<dbReference type="InterPro" id="IPR022742">
    <property type="entry name" value="Hydrolase_4"/>
</dbReference>
<comment type="caution">
    <text evidence="2">The sequence shown here is derived from an EMBL/GenBank/DDBJ whole genome shotgun (WGS) entry which is preliminary data.</text>
</comment>
<protein>
    <submittedName>
        <fullName evidence="2">Alpha/beta hydrolase</fullName>
    </submittedName>
</protein>
<dbReference type="EMBL" id="BMWS01000025">
    <property type="protein sequence ID" value="GGX28113.1"/>
    <property type="molecule type" value="Genomic_DNA"/>
</dbReference>
<dbReference type="SUPFAM" id="SSF53474">
    <property type="entry name" value="alpha/beta-Hydrolases"/>
    <property type="match status" value="1"/>
</dbReference>
<feature type="domain" description="Serine aminopeptidase S33" evidence="1">
    <location>
        <begin position="49"/>
        <end position="239"/>
    </location>
</feature>
<dbReference type="Pfam" id="PF12146">
    <property type="entry name" value="Hydrolase_4"/>
    <property type="match status" value="1"/>
</dbReference>
<reference evidence="2 3" key="1">
    <citation type="journal article" date="2014" name="Int. J. Syst. Evol. Microbiol.">
        <title>Complete genome sequence of Corynebacterium casei LMG S-19264T (=DSM 44701T), isolated from a smear-ripened cheese.</title>
        <authorList>
            <consortium name="US DOE Joint Genome Institute (JGI-PGF)"/>
            <person name="Walter F."/>
            <person name="Albersmeier A."/>
            <person name="Kalinowski J."/>
            <person name="Ruckert C."/>
        </authorList>
    </citation>
    <scope>NUCLEOTIDE SEQUENCE [LARGE SCALE GENOMIC DNA]</scope>
    <source>
        <strain evidence="2 3">KCTC 12285</strain>
    </source>
</reference>
<sequence>MDVIIDRHRLRFSKDFALLNPDNTTIIFLHDSLGCIELWKNFPEQITSQTGYNTIAYDRQGYGKSDPFTIKERELDYLEKEALVLGKILDIIPSKDIILFGHSDGGSIALLTAALFPEKIIGIITEGAHVFVEQETLNGIKAAKLAYHKTSLKEKLSKYHEDKTDAVFRLWTETWLSEKYKLWNIEQYLPKIKCPSLIIQGEQDEYGTIDQVHSIIKNTSGKSTSVIIPKIGHTPHRENTNIVIKNVVSFINSLKQDKQHY</sequence>
<gene>
    <name evidence="2" type="ORF">GCM10007384_31720</name>
</gene>
<dbReference type="Proteomes" id="UP000601108">
    <property type="component" value="Unassembled WGS sequence"/>
</dbReference>
<keyword evidence="3" id="KW-1185">Reference proteome</keyword>
<evidence type="ECO:0000313" key="3">
    <source>
        <dbReference type="Proteomes" id="UP000601108"/>
    </source>
</evidence>
<dbReference type="PRINTS" id="PR00111">
    <property type="entry name" value="ABHYDROLASE"/>
</dbReference>
<dbReference type="PANTHER" id="PTHR43689:SF8">
    <property type="entry name" value="ALPHA_BETA-HYDROLASES SUPERFAMILY PROTEIN"/>
    <property type="match status" value="1"/>
</dbReference>
<name>A0A918JXJ4_9FLAO</name>
<dbReference type="PANTHER" id="PTHR43689">
    <property type="entry name" value="HYDROLASE"/>
    <property type="match status" value="1"/>
</dbReference>
<organism evidence="2 3">
    <name type="scientific">Aquimarina muelleri</name>
    <dbReference type="NCBI Taxonomy" id="279356"/>
    <lineage>
        <taxon>Bacteria</taxon>
        <taxon>Pseudomonadati</taxon>
        <taxon>Bacteroidota</taxon>
        <taxon>Flavobacteriia</taxon>
        <taxon>Flavobacteriales</taxon>
        <taxon>Flavobacteriaceae</taxon>
        <taxon>Aquimarina</taxon>
    </lineage>
</organism>
<dbReference type="Gene3D" id="3.40.50.1820">
    <property type="entry name" value="alpha/beta hydrolase"/>
    <property type="match status" value="1"/>
</dbReference>
<dbReference type="GO" id="GO:0016787">
    <property type="term" value="F:hydrolase activity"/>
    <property type="evidence" value="ECO:0007669"/>
    <property type="project" value="UniProtKB-KW"/>
</dbReference>
<dbReference type="InterPro" id="IPR029058">
    <property type="entry name" value="AB_hydrolase_fold"/>
</dbReference>
<accession>A0A918JXJ4</accession>
<keyword evidence="2" id="KW-0378">Hydrolase</keyword>
<dbReference type="RefSeq" id="WP_051316747.1">
    <property type="nucleotide sequence ID" value="NZ_BMWS01000025.1"/>
</dbReference>
<evidence type="ECO:0000259" key="1">
    <source>
        <dbReference type="Pfam" id="PF12146"/>
    </source>
</evidence>
<dbReference type="InterPro" id="IPR000073">
    <property type="entry name" value="AB_hydrolase_1"/>
</dbReference>
<proteinExistence type="predicted"/>